<comment type="caution">
    <text evidence="7">The sequence shown here is derived from an EMBL/GenBank/DDBJ whole genome shotgun (WGS) entry which is preliminary data.</text>
</comment>
<dbReference type="PANTHER" id="PTHR30346">
    <property type="entry name" value="TRANSCRIPTIONAL DUAL REGULATOR HCAR-RELATED"/>
    <property type="match status" value="1"/>
</dbReference>
<sequence length="295" mass="33663">MNTKQMDYLIETAKTLNLSRASENLFISQPALSYQIKIIEEEMGFSVFERVGKSIRLTPAGSQFILSLNRIRKELQDAIEQAQNLGDRYQDNINIELFHRTALIYLPQAIQIFEENLPHIQVTPELLSITDSIAQLLKRELDVIILPKTEADKVSNIQQWPLYDSQIYLLCQQSDSLAKLDLVTEENLTGRTLLVNGGSSKTLRQVQQRVLSHVPIAHYNSPSHDYTLIQVASNKAICLSPGYLNDHSQTFAWIPFDCPEYFDMVLVTRKDETRTPIAQLVTILQELYSKSPLNL</sequence>
<dbReference type="Gene3D" id="1.10.10.10">
    <property type="entry name" value="Winged helix-like DNA-binding domain superfamily/Winged helix DNA-binding domain"/>
    <property type="match status" value="1"/>
</dbReference>
<dbReference type="PANTHER" id="PTHR30346:SF28">
    <property type="entry name" value="HTH-TYPE TRANSCRIPTIONAL REGULATOR CYNR"/>
    <property type="match status" value="1"/>
</dbReference>
<evidence type="ECO:0000256" key="1">
    <source>
        <dbReference type="ARBA" id="ARBA00009437"/>
    </source>
</evidence>
<dbReference type="EMBL" id="LQRD01000017">
    <property type="protein sequence ID" value="KXT70891.1"/>
    <property type="molecule type" value="Genomic_DNA"/>
</dbReference>
<dbReference type="GO" id="GO:0003677">
    <property type="term" value="F:DNA binding"/>
    <property type="evidence" value="ECO:0007669"/>
    <property type="project" value="UniProtKB-KW"/>
</dbReference>
<evidence type="ECO:0000313" key="8">
    <source>
        <dbReference type="Proteomes" id="UP000070377"/>
    </source>
</evidence>
<dbReference type="Pfam" id="PF00126">
    <property type="entry name" value="HTH_1"/>
    <property type="match status" value="1"/>
</dbReference>
<dbReference type="PRINTS" id="PR00039">
    <property type="entry name" value="HTHLYSR"/>
</dbReference>
<gene>
    <name evidence="7" type="ORF">SCRDD08_00325</name>
</gene>
<dbReference type="AlphaFoldDB" id="A0A139N569"/>
<dbReference type="CDD" id="cd05466">
    <property type="entry name" value="PBP2_LTTR_substrate"/>
    <property type="match status" value="1"/>
</dbReference>
<evidence type="ECO:0000256" key="2">
    <source>
        <dbReference type="ARBA" id="ARBA00023015"/>
    </source>
</evidence>
<organism evidence="7 8">
    <name type="scientific">Streptococcus cristatus</name>
    <dbReference type="NCBI Taxonomy" id="45634"/>
    <lineage>
        <taxon>Bacteria</taxon>
        <taxon>Bacillati</taxon>
        <taxon>Bacillota</taxon>
        <taxon>Bacilli</taxon>
        <taxon>Lactobacillales</taxon>
        <taxon>Streptococcaceae</taxon>
        <taxon>Streptococcus</taxon>
    </lineage>
</organism>
<dbReference type="GO" id="GO:0003700">
    <property type="term" value="F:DNA-binding transcription factor activity"/>
    <property type="evidence" value="ECO:0007669"/>
    <property type="project" value="InterPro"/>
</dbReference>
<evidence type="ECO:0000259" key="6">
    <source>
        <dbReference type="PROSITE" id="PS50931"/>
    </source>
</evidence>
<dbReference type="SUPFAM" id="SSF46785">
    <property type="entry name" value="Winged helix' DNA-binding domain"/>
    <property type="match status" value="1"/>
</dbReference>
<dbReference type="PROSITE" id="PS50931">
    <property type="entry name" value="HTH_LYSR"/>
    <property type="match status" value="1"/>
</dbReference>
<dbReference type="SUPFAM" id="SSF53850">
    <property type="entry name" value="Periplasmic binding protein-like II"/>
    <property type="match status" value="1"/>
</dbReference>
<evidence type="ECO:0000256" key="3">
    <source>
        <dbReference type="ARBA" id="ARBA00023125"/>
    </source>
</evidence>
<dbReference type="GO" id="GO:0032993">
    <property type="term" value="C:protein-DNA complex"/>
    <property type="evidence" value="ECO:0007669"/>
    <property type="project" value="TreeGrafter"/>
</dbReference>
<protein>
    <submittedName>
        <fullName evidence="7">Regulatory protein CysB</fullName>
    </submittedName>
</protein>
<feature type="coiled-coil region" evidence="5">
    <location>
        <begin position="65"/>
        <end position="92"/>
    </location>
</feature>
<keyword evidence="5" id="KW-0175">Coiled coil</keyword>
<evidence type="ECO:0000256" key="5">
    <source>
        <dbReference type="SAM" id="Coils"/>
    </source>
</evidence>
<keyword evidence="4" id="KW-0804">Transcription</keyword>
<dbReference type="InterPro" id="IPR036390">
    <property type="entry name" value="WH_DNA-bd_sf"/>
</dbReference>
<dbReference type="InterPro" id="IPR000847">
    <property type="entry name" value="LysR_HTH_N"/>
</dbReference>
<evidence type="ECO:0000256" key="4">
    <source>
        <dbReference type="ARBA" id="ARBA00023163"/>
    </source>
</evidence>
<proteinExistence type="inferred from homology"/>
<dbReference type="PATRIC" id="fig|45634.12.peg.337"/>
<dbReference type="InterPro" id="IPR036388">
    <property type="entry name" value="WH-like_DNA-bd_sf"/>
</dbReference>
<feature type="domain" description="HTH lysR-type" evidence="6">
    <location>
        <begin position="1"/>
        <end position="58"/>
    </location>
</feature>
<keyword evidence="3" id="KW-0238">DNA-binding</keyword>
<keyword evidence="2" id="KW-0805">Transcription regulation</keyword>
<dbReference type="RefSeq" id="WP_061422135.1">
    <property type="nucleotide sequence ID" value="NZ_KQ969062.1"/>
</dbReference>
<dbReference type="Pfam" id="PF03466">
    <property type="entry name" value="LysR_substrate"/>
    <property type="match status" value="1"/>
</dbReference>
<dbReference type="STRING" id="45634.SCRDD08_00325"/>
<reference evidence="7 8" key="1">
    <citation type="submission" date="2016-01" db="EMBL/GenBank/DDBJ databases">
        <title>Highly variable Streptococcus oralis are common among viridans streptococci isolated from primates.</title>
        <authorList>
            <person name="Denapaite D."/>
            <person name="Rieger M."/>
            <person name="Koendgen S."/>
            <person name="Brueckner R."/>
            <person name="Ochigava I."/>
            <person name="Kappeler P."/>
            <person name="Maetz-Rensing K."/>
            <person name="Leendertz F."/>
            <person name="Hakenbeck R."/>
        </authorList>
    </citation>
    <scope>NUCLEOTIDE SEQUENCE [LARGE SCALE GENOMIC DNA]</scope>
    <source>
        <strain evidence="7 8">DD08</strain>
    </source>
</reference>
<accession>A0A139N569</accession>
<dbReference type="Gene3D" id="3.40.190.10">
    <property type="entry name" value="Periplasmic binding protein-like II"/>
    <property type="match status" value="2"/>
</dbReference>
<dbReference type="InterPro" id="IPR005119">
    <property type="entry name" value="LysR_subst-bd"/>
</dbReference>
<name>A0A139N569_STRCR</name>
<evidence type="ECO:0000313" key="7">
    <source>
        <dbReference type="EMBL" id="KXT70891.1"/>
    </source>
</evidence>
<comment type="similarity">
    <text evidence="1">Belongs to the LysR transcriptional regulatory family.</text>
</comment>
<dbReference type="Proteomes" id="UP000070377">
    <property type="component" value="Unassembled WGS sequence"/>
</dbReference>